<dbReference type="InterPro" id="IPR028098">
    <property type="entry name" value="Glyco_trans_4-like_N"/>
</dbReference>
<evidence type="ECO:0000259" key="1">
    <source>
        <dbReference type="Pfam" id="PF00534"/>
    </source>
</evidence>
<dbReference type="GO" id="GO:0016757">
    <property type="term" value="F:glycosyltransferase activity"/>
    <property type="evidence" value="ECO:0007669"/>
    <property type="project" value="InterPro"/>
</dbReference>
<keyword evidence="3" id="KW-0808">Transferase</keyword>
<accession>A0A1E3XC71</accession>
<evidence type="ECO:0000313" key="3">
    <source>
        <dbReference type="EMBL" id="ODS33237.1"/>
    </source>
</evidence>
<dbReference type="InterPro" id="IPR001296">
    <property type="entry name" value="Glyco_trans_1"/>
</dbReference>
<dbReference type="Gene3D" id="3.40.50.2000">
    <property type="entry name" value="Glycogen Phosphorylase B"/>
    <property type="match status" value="2"/>
</dbReference>
<protein>
    <submittedName>
        <fullName evidence="3">Glycosyltransferase</fullName>
    </submittedName>
</protein>
<evidence type="ECO:0000259" key="2">
    <source>
        <dbReference type="Pfam" id="PF13439"/>
    </source>
</evidence>
<feature type="domain" description="Glycosyl transferase family 1" evidence="1">
    <location>
        <begin position="172"/>
        <end position="337"/>
    </location>
</feature>
<reference evidence="3 4" key="1">
    <citation type="submission" date="2016-07" db="EMBL/GenBank/DDBJ databases">
        <title>Draft genome of Scalindua rubra, obtained from a brine-seawater interface in the Red Sea, sheds light on salt adaptation in anammox bacteria.</title>
        <authorList>
            <person name="Speth D.R."/>
            <person name="Lagkouvardos I."/>
            <person name="Wang Y."/>
            <person name="Qian P.-Y."/>
            <person name="Dutilh B.E."/>
            <person name="Jetten M.S."/>
        </authorList>
    </citation>
    <scope>NUCLEOTIDE SEQUENCE [LARGE SCALE GENOMIC DNA]</scope>
    <source>
        <strain evidence="3">BSI-1</strain>
    </source>
</reference>
<dbReference type="AlphaFoldDB" id="A0A1E3XC71"/>
<name>A0A1E3XC71_9BACT</name>
<organism evidence="3 4">
    <name type="scientific">Candidatus Scalindua rubra</name>
    <dbReference type="NCBI Taxonomy" id="1872076"/>
    <lineage>
        <taxon>Bacteria</taxon>
        <taxon>Pseudomonadati</taxon>
        <taxon>Planctomycetota</taxon>
        <taxon>Candidatus Brocadiia</taxon>
        <taxon>Candidatus Brocadiales</taxon>
        <taxon>Candidatus Scalinduaceae</taxon>
        <taxon>Candidatus Scalindua</taxon>
    </lineage>
</organism>
<dbReference type="Proteomes" id="UP000094056">
    <property type="component" value="Unassembled WGS sequence"/>
</dbReference>
<dbReference type="Pfam" id="PF13439">
    <property type="entry name" value="Glyco_transf_4"/>
    <property type="match status" value="1"/>
</dbReference>
<proteinExistence type="predicted"/>
<comment type="caution">
    <text evidence="3">The sequence shown here is derived from an EMBL/GenBank/DDBJ whole genome shotgun (WGS) entry which is preliminary data.</text>
</comment>
<dbReference type="SUPFAM" id="SSF53756">
    <property type="entry name" value="UDP-Glycosyltransferase/glycogen phosphorylase"/>
    <property type="match status" value="1"/>
</dbReference>
<evidence type="ECO:0000313" key="4">
    <source>
        <dbReference type="Proteomes" id="UP000094056"/>
    </source>
</evidence>
<sequence>MSTKKVSGPAKQLFQLIKHANSSEFQWIISDTDEKCNSWEFKDEAIKRGISFITLRESMRYDPSPIWQTYKIIKENNIHMIQSHGYKTNVIALILKMLTGLPWISFVHGWTAEDAKIKLYNKIDGYLLRFPDMVITVSDSYRNRLIEMGIQPEKVVTIHNAIDPEEHITLNEDIRGQLDLSKDKFVIGVIGRLSPEKGQRIFLDAFKEIKTSIPGVKALIIGDGPDIKSLKNYSQSLGFDGTVKFLGHCADILPFYRAIDLLVIPSFSEGLPNVLLEAMYCGKPVVATSVGGIPEVVVNNHSGVLVRQGDSKALASGVIATLSDKGKKAYLAKNGKEVIMKRFLPGSRVEKILSIYKTLLRQ</sequence>
<dbReference type="CDD" id="cd03801">
    <property type="entry name" value="GT4_PimA-like"/>
    <property type="match status" value="1"/>
</dbReference>
<dbReference type="PANTHER" id="PTHR12526">
    <property type="entry name" value="GLYCOSYLTRANSFERASE"/>
    <property type="match status" value="1"/>
</dbReference>
<dbReference type="EMBL" id="MAYW01000034">
    <property type="protein sequence ID" value="ODS33237.1"/>
    <property type="molecule type" value="Genomic_DNA"/>
</dbReference>
<dbReference type="Pfam" id="PF00534">
    <property type="entry name" value="Glycos_transf_1"/>
    <property type="match status" value="1"/>
</dbReference>
<gene>
    <name evidence="3" type="ORF">SCARUB_01628</name>
</gene>
<feature type="domain" description="Glycosyltransferase subfamily 4-like N-terminal" evidence="2">
    <location>
        <begin position="45"/>
        <end position="165"/>
    </location>
</feature>